<dbReference type="EMBL" id="VVIW01000029">
    <property type="protein sequence ID" value="NHZ44230.1"/>
    <property type="molecule type" value="Genomic_DNA"/>
</dbReference>
<evidence type="ECO:0000313" key="1">
    <source>
        <dbReference type="EMBL" id="NHZ44230.1"/>
    </source>
</evidence>
<comment type="caution">
    <text evidence="1">The sequence shown here is derived from an EMBL/GenBank/DDBJ whole genome shotgun (WGS) entry which is preliminary data.</text>
</comment>
<accession>A0ABX0MH33</accession>
<keyword evidence="2" id="KW-1185">Reference proteome</keyword>
<dbReference type="Proteomes" id="UP000819052">
    <property type="component" value="Unassembled WGS sequence"/>
</dbReference>
<name>A0ABX0MH33_9BURK</name>
<evidence type="ECO:0000313" key="2">
    <source>
        <dbReference type="Proteomes" id="UP000819052"/>
    </source>
</evidence>
<protein>
    <submittedName>
        <fullName evidence="1">Uncharacterized protein</fullName>
    </submittedName>
</protein>
<dbReference type="RefSeq" id="WP_167080735.1">
    <property type="nucleotide sequence ID" value="NZ_VVIW01000029.1"/>
</dbReference>
<gene>
    <name evidence="1" type="ORF">F1609_29290</name>
</gene>
<reference evidence="1 2" key="1">
    <citation type="submission" date="2019-09" db="EMBL/GenBank/DDBJ databases">
        <title>Taxonomy of Antarctic Massilia spp.: description of Massilia rubra sp. nov., Massilia aquatica sp. nov., Massilia mucilaginosa sp. nov., Massilia frigida sp. nov. isolated from streams, lakes and regoliths.</title>
        <authorList>
            <person name="Holochova P."/>
            <person name="Sedlacek I."/>
            <person name="Kralova S."/>
            <person name="Maslanova I."/>
            <person name="Busse H.-J."/>
            <person name="Stankova E."/>
            <person name="Vrbovska V."/>
            <person name="Kovarovic V."/>
            <person name="Bartak M."/>
            <person name="Svec P."/>
            <person name="Pantucek R."/>
        </authorList>
    </citation>
    <scope>NUCLEOTIDE SEQUENCE [LARGE SCALE GENOMIC DNA]</scope>
    <source>
        <strain evidence="1 2">CCM 8693</strain>
    </source>
</reference>
<sequence length="302" mass="34339">MSTIHENALQLFLSESTALALTGSVTGDVNMASALDKRHKIRKTDLEKVYNAACRQDPNTPQRAITVSYLMLMAGCAYDNPFGLINAPDLSNYSVTPHWDKNKPHRLSAVYLWEPMNLWAGWAWENRHNASETIDSHYHDVFEKITGGAQRSTSMNCTATTLTTNVRISQCIAPNTQTTFAPRPANTKLERQMSAYSANLELNKEIWKHAPDKFENATVDNTRRWKEKHMRCLISEVNASSVAGDMHYSALLNSLIARGKKASDDYKRLENARENWTKFRLKLVTYLDFISLNWAFDDSPFK</sequence>
<organism evidence="1 2">
    <name type="scientific">Massilia aquatica</name>
    <dbReference type="NCBI Taxonomy" id="2609000"/>
    <lineage>
        <taxon>Bacteria</taxon>
        <taxon>Pseudomonadati</taxon>
        <taxon>Pseudomonadota</taxon>
        <taxon>Betaproteobacteria</taxon>
        <taxon>Burkholderiales</taxon>
        <taxon>Oxalobacteraceae</taxon>
        <taxon>Telluria group</taxon>
        <taxon>Massilia</taxon>
    </lineage>
</organism>
<proteinExistence type="predicted"/>